<dbReference type="OrthoDB" id="7984201at2759"/>
<dbReference type="GO" id="GO:0008081">
    <property type="term" value="F:phosphoric diester hydrolase activity"/>
    <property type="evidence" value="ECO:0007669"/>
    <property type="project" value="InterPro"/>
</dbReference>
<evidence type="ECO:0000313" key="4">
    <source>
        <dbReference type="Proteomes" id="UP000663829"/>
    </source>
</evidence>
<accession>A0A815ARK6</accession>
<gene>
    <name evidence="2" type="ORF">GPM918_LOCUS26636</name>
    <name evidence="3" type="ORF">SRO942_LOCUS26825</name>
</gene>
<dbReference type="EMBL" id="CAJOBC010018976">
    <property type="protein sequence ID" value="CAF4039853.1"/>
    <property type="molecule type" value="Genomic_DNA"/>
</dbReference>
<sequence length="417" mass="48843">MSLLFLLCLVLLTLNSTLSCSVDNCEKCSEQLITVKYWKSNQYSCHKTCFHNSTYSSQGYECYSSSIHRWNVVCYDELCYCEKIEQLEDWCDRCNDGFKLNRTNGQCEKEDTKNSELLTHLTDDRKITELTWIGAHNAGAYKLRFLNTLSHGIRANIDDHHCGNLNNFHRQFGEAVLKRGSENQHLSIYDQLLNGIRFFDLDICEHDNIIRTCHCLWGNQIQVFLQDIRTWLTEISNNNEIIIIQFSDGSHKNSTVEKLVVLVEYYLKDYLYNLDATNWPPTVGDLLSKNQRVLILWKGHTFDRRWQISAKKYSRGSYAHTTSFNNLVKHHIETCKKFDTIVNKNYFNFIHWYYTIDSTTIILNLFTKTLLMEEKQRKLHEQLTTVLKSDNNCKRANVILGDFVDANFVSIIKKLKS</sequence>
<organism evidence="2 4">
    <name type="scientific">Didymodactylos carnosus</name>
    <dbReference type="NCBI Taxonomy" id="1234261"/>
    <lineage>
        <taxon>Eukaryota</taxon>
        <taxon>Metazoa</taxon>
        <taxon>Spiralia</taxon>
        <taxon>Gnathifera</taxon>
        <taxon>Rotifera</taxon>
        <taxon>Eurotatoria</taxon>
        <taxon>Bdelloidea</taxon>
        <taxon>Philodinida</taxon>
        <taxon>Philodinidae</taxon>
        <taxon>Didymodactylos</taxon>
    </lineage>
</organism>
<dbReference type="PANTHER" id="PTHR13593">
    <property type="match status" value="1"/>
</dbReference>
<dbReference type="Proteomes" id="UP000663829">
    <property type="component" value="Unassembled WGS sequence"/>
</dbReference>
<dbReference type="Gene3D" id="3.20.20.190">
    <property type="entry name" value="Phosphatidylinositol (PI) phosphodiesterase"/>
    <property type="match status" value="1"/>
</dbReference>
<evidence type="ECO:0000313" key="2">
    <source>
        <dbReference type="EMBL" id="CAF1261663.1"/>
    </source>
</evidence>
<feature type="chain" id="PRO_5036226874" evidence="1">
    <location>
        <begin position="20"/>
        <end position="417"/>
    </location>
</feature>
<comment type="caution">
    <text evidence="2">The sequence shown here is derived from an EMBL/GenBank/DDBJ whole genome shotgun (WGS) entry which is preliminary data.</text>
</comment>
<dbReference type="AlphaFoldDB" id="A0A815ARK6"/>
<reference evidence="2" key="1">
    <citation type="submission" date="2021-02" db="EMBL/GenBank/DDBJ databases">
        <authorList>
            <person name="Nowell W R."/>
        </authorList>
    </citation>
    <scope>NUCLEOTIDE SEQUENCE</scope>
</reference>
<name>A0A815ARK6_9BILA</name>
<protein>
    <submittedName>
        <fullName evidence="2">Uncharacterized protein</fullName>
    </submittedName>
</protein>
<dbReference type="Pfam" id="PF26146">
    <property type="entry name" value="PI-PLC_X"/>
    <property type="match status" value="1"/>
</dbReference>
<dbReference type="GO" id="GO:0006629">
    <property type="term" value="P:lipid metabolic process"/>
    <property type="evidence" value="ECO:0007669"/>
    <property type="project" value="InterPro"/>
</dbReference>
<feature type="signal peptide" evidence="1">
    <location>
        <begin position="1"/>
        <end position="19"/>
    </location>
</feature>
<dbReference type="InterPro" id="IPR017946">
    <property type="entry name" value="PLC-like_Pdiesterase_TIM-brl"/>
</dbReference>
<dbReference type="InterPro" id="IPR051057">
    <property type="entry name" value="PI-PLC_domain"/>
</dbReference>
<dbReference type="SUPFAM" id="SSF51695">
    <property type="entry name" value="PLC-like phosphodiesterases"/>
    <property type="match status" value="1"/>
</dbReference>
<dbReference type="PANTHER" id="PTHR13593:SF113">
    <property type="entry name" value="SI:DKEY-266F7.9"/>
    <property type="match status" value="1"/>
</dbReference>
<proteinExistence type="predicted"/>
<evidence type="ECO:0000256" key="1">
    <source>
        <dbReference type="SAM" id="SignalP"/>
    </source>
</evidence>
<dbReference type="Proteomes" id="UP000681722">
    <property type="component" value="Unassembled WGS sequence"/>
</dbReference>
<keyword evidence="1" id="KW-0732">Signal</keyword>
<evidence type="ECO:0000313" key="3">
    <source>
        <dbReference type="EMBL" id="CAF4039853.1"/>
    </source>
</evidence>
<dbReference type="EMBL" id="CAJNOQ010010810">
    <property type="protein sequence ID" value="CAF1261663.1"/>
    <property type="molecule type" value="Genomic_DNA"/>
</dbReference>
<keyword evidence="4" id="KW-1185">Reference proteome</keyword>